<accession>A0A364P1A3</accession>
<organism evidence="3 4">
    <name type="scientific">Paramagnetospirillum kuznetsovii</name>
    <dbReference type="NCBI Taxonomy" id="2053833"/>
    <lineage>
        <taxon>Bacteria</taxon>
        <taxon>Pseudomonadati</taxon>
        <taxon>Pseudomonadota</taxon>
        <taxon>Alphaproteobacteria</taxon>
        <taxon>Rhodospirillales</taxon>
        <taxon>Magnetospirillaceae</taxon>
        <taxon>Paramagnetospirillum</taxon>
    </lineage>
</organism>
<dbReference type="PANTHER" id="PTHR33295:SF18">
    <property type="entry name" value="AAA+ ATPASE DOMAIN-CONTAINING PROTEIN"/>
    <property type="match status" value="1"/>
</dbReference>
<feature type="domain" description="DUF4143" evidence="2">
    <location>
        <begin position="241"/>
        <end position="392"/>
    </location>
</feature>
<comment type="caution">
    <text evidence="3">The sequence shown here is derived from an EMBL/GenBank/DDBJ whole genome shotgun (WGS) entry which is preliminary data.</text>
</comment>
<dbReference type="OrthoDB" id="9771844at2"/>
<dbReference type="EMBL" id="PGTO01000002">
    <property type="protein sequence ID" value="RAU23128.1"/>
    <property type="molecule type" value="Genomic_DNA"/>
</dbReference>
<name>A0A364P1A3_9PROT</name>
<dbReference type="PANTHER" id="PTHR33295">
    <property type="entry name" value="ATPASE"/>
    <property type="match status" value="1"/>
</dbReference>
<dbReference type="AlphaFoldDB" id="A0A364P1A3"/>
<dbReference type="InterPro" id="IPR027417">
    <property type="entry name" value="P-loop_NTPase"/>
</dbReference>
<dbReference type="InterPro" id="IPR041682">
    <property type="entry name" value="AAA_14"/>
</dbReference>
<feature type="domain" description="AAA" evidence="1">
    <location>
        <begin position="52"/>
        <end position="185"/>
    </location>
</feature>
<keyword evidence="4" id="KW-1185">Reference proteome</keyword>
<dbReference type="Pfam" id="PF13635">
    <property type="entry name" value="DUF4143"/>
    <property type="match status" value="1"/>
</dbReference>
<dbReference type="Pfam" id="PF13173">
    <property type="entry name" value="AAA_14"/>
    <property type="match status" value="1"/>
</dbReference>
<dbReference type="Proteomes" id="UP000251075">
    <property type="component" value="Unassembled WGS sequence"/>
</dbReference>
<dbReference type="InterPro" id="IPR025420">
    <property type="entry name" value="DUF4143"/>
</dbReference>
<evidence type="ECO:0000313" key="4">
    <source>
        <dbReference type="Proteomes" id="UP000251075"/>
    </source>
</evidence>
<evidence type="ECO:0000259" key="2">
    <source>
        <dbReference type="Pfam" id="PF13635"/>
    </source>
</evidence>
<proteinExistence type="predicted"/>
<evidence type="ECO:0000313" key="3">
    <source>
        <dbReference type="EMBL" id="RAU23128.1"/>
    </source>
</evidence>
<evidence type="ECO:0000259" key="1">
    <source>
        <dbReference type="Pfam" id="PF13173"/>
    </source>
</evidence>
<dbReference type="RefSeq" id="WP_112142324.1">
    <property type="nucleotide sequence ID" value="NZ_PGTO01000002.1"/>
</dbReference>
<dbReference type="SUPFAM" id="SSF52540">
    <property type="entry name" value="P-loop containing nucleoside triphosphate hydrolases"/>
    <property type="match status" value="1"/>
</dbReference>
<sequence>MRDITDIQIKRRLQFDNPWWGDPAVLDRILGDRPERAYLSPFHDLVTNRGVNRAVVLMGPRRVGKTVMLQQSIKRLLVSGVERTRVFFVDLQNPVYVGLGLQRLLDMFLEMFGHDRFSDLYVLFDEIQYLKEWEVHLKVLVDSYPSMRFVVSGSAAAALKMKSRESGAGRFTDFLLPPLTFAEFLKFRGIPDDERDIERLNGELLAYVEFGGFPEAVLVDQVRADFQRFVSSDIIEKVLLKDIPSLYGIDDPQELNRFFTMLAFNTGNEISLDELSKKSGAAKNTIKKYLDYLEAAFLIHRLYRVDLNARHFRRATTFKVYLTNPCLRSALFGMPEEKDMLGHLIETAVVAQFIHHAGVGNLHYARWKDGEVDLVALNAGTQKPVWAYEVKWRDKLATDDFNSIIKFCHNNGITNCLVSSETIHYAGEVHGMQVQIAPVSDTCRDFGLWLNQEYMSKGIHPRRLLPEE</sequence>
<protein>
    <submittedName>
        <fullName evidence="3">ATPase</fullName>
    </submittedName>
</protein>
<gene>
    <name evidence="3" type="ORF">CU669_02890</name>
</gene>
<reference evidence="3 4" key="1">
    <citation type="submission" date="2017-11" db="EMBL/GenBank/DDBJ databases">
        <title>Draft genome sequence of magnetotactic bacterium Magnetospirillum kuznetsovii LBB-42.</title>
        <authorList>
            <person name="Grouzdev D.S."/>
            <person name="Rysina M.S."/>
            <person name="Baslerov R.V."/>
            <person name="Koziaeva V."/>
        </authorList>
    </citation>
    <scope>NUCLEOTIDE SEQUENCE [LARGE SCALE GENOMIC DNA]</scope>
    <source>
        <strain evidence="3 4">LBB-42</strain>
    </source>
</reference>